<evidence type="ECO:0000313" key="2">
    <source>
        <dbReference type="EMBL" id="OQS02263.1"/>
    </source>
</evidence>
<proteinExistence type="predicted"/>
<dbReference type="STRING" id="74557.A0A1V9ZW66"/>
<dbReference type="PIRSF" id="PIRSF000654">
    <property type="entry name" value="Integrin-linked_kinase"/>
    <property type="match status" value="1"/>
</dbReference>
<dbReference type="InterPro" id="IPR051681">
    <property type="entry name" value="Ser/Thr_Kinases-Pseudokinases"/>
</dbReference>
<reference evidence="2 3" key="1">
    <citation type="journal article" date="2014" name="Genome Biol. Evol.">
        <title>The secreted proteins of Achlya hypogyna and Thraustotheca clavata identify the ancestral oomycete secretome and reveal gene acquisitions by horizontal gene transfer.</title>
        <authorList>
            <person name="Misner I."/>
            <person name="Blouin N."/>
            <person name="Leonard G."/>
            <person name="Richards T.A."/>
            <person name="Lane C.E."/>
        </authorList>
    </citation>
    <scope>NUCLEOTIDE SEQUENCE [LARGE SCALE GENOMIC DNA]</scope>
    <source>
        <strain evidence="2 3">ATCC 34112</strain>
    </source>
</reference>
<feature type="non-terminal residue" evidence="2">
    <location>
        <position position="1"/>
    </location>
</feature>
<dbReference type="GO" id="GO:0005524">
    <property type="term" value="F:ATP binding"/>
    <property type="evidence" value="ECO:0007669"/>
    <property type="project" value="InterPro"/>
</dbReference>
<sequence length="294" mass="33096">TLTPLAQAIKQHNRQLANEIFYSTRIPFREVPDLDINVDKTNVMSHGAFGVVYKGKFDGQDAAIEISHRPQVGYLNNQIEILKQCPSPYLVQPLAVANLGTDDIKLALEFMDCGSLHKYLYDKRNGIPTKLDVSNFDIAWVIACGLADLHHNNVLHRDIKSPNVLLSTKHYIKITDLACSRVYDTEMTTGVGTLFWSAPEVFSLDGVYDYACDIYSLGVVLSELSTLQPPYADLNTKSYQLLNPIREGSLRPRVSESCEPWLRDLAERCLAFDPQQRPTAIQVIDFLRQVATDH</sequence>
<evidence type="ECO:0000313" key="3">
    <source>
        <dbReference type="Proteomes" id="UP000243217"/>
    </source>
</evidence>
<organism evidence="2 3">
    <name type="scientific">Thraustotheca clavata</name>
    <dbReference type="NCBI Taxonomy" id="74557"/>
    <lineage>
        <taxon>Eukaryota</taxon>
        <taxon>Sar</taxon>
        <taxon>Stramenopiles</taxon>
        <taxon>Oomycota</taxon>
        <taxon>Saprolegniomycetes</taxon>
        <taxon>Saprolegniales</taxon>
        <taxon>Achlyaceae</taxon>
        <taxon>Thraustotheca</taxon>
    </lineage>
</organism>
<dbReference type="SUPFAM" id="SSF56112">
    <property type="entry name" value="Protein kinase-like (PK-like)"/>
    <property type="match status" value="1"/>
</dbReference>
<dbReference type="InterPro" id="IPR000719">
    <property type="entry name" value="Prot_kinase_dom"/>
</dbReference>
<evidence type="ECO:0000259" key="1">
    <source>
        <dbReference type="PROSITE" id="PS50011"/>
    </source>
</evidence>
<keyword evidence="3" id="KW-1185">Reference proteome</keyword>
<dbReference type="PANTHER" id="PTHR44329:SF214">
    <property type="entry name" value="PROTEIN KINASE DOMAIN-CONTAINING PROTEIN"/>
    <property type="match status" value="1"/>
</dbReference>
<gene>
    <name evidence="2" type="ORF">THRCLA_21463</name>
</gene>
<dbReference type="EMBL" id="JNBS01001167">
    <property type="protein sequence ID" value="OQS02263.1"/>
    <property type="molecule type" value="Genomic_DNA"/>
</dbReference>
<keyword evidence="2" id="KW-0418">Kinase</keyword>
<dbReference type="PROSITE" id="PS50011">
    <property type="entry name" value="PROTEIN_KINASE_DOM"/>
    <property type="match status" value="1"/>
</dbReference>
<dbReference type="Pfam" id="PF00069">
    <property type="entry name" value="Pkinase"/>
    <property type="match status" value="1"/>
</dbReference>
<protein>
    <submittedName>
        <fullName evidence="2">Kinase</fullName>
    </submittedName>
</protein>
<dbReference type="SMART" id="SM00220">
    <property type="entry name" value="S_TKc"/>
    <property type="match status" value="1"/>
</dbReference>
<dbReference type="PANTHER" id="PTHR44329">
    <property type="entry name" value="SERINE/THREONINE-PROTEIN KINASE TNNI3K-RELATED"/>
    <property type="match status" value="1"/>
</dbReference>
<dbReference type="OrthoDB" id="77576at2759"/>
<dbReference type="InterPro" id="IPR008271">
    <property type="entry name" value="Ser/Thr_kinase_AS"/>
</dbReference>
<dbReference type="Gene3D" id="1.10.510.10">
    <property type="entry name" value="Transferase(Phosphotransferase) domain 1"/>
    <property type="match status" value="1"/>
</dbReference>
<dbReference type="PROSITE" id="PS00108">
    <property type="entry name" value="PROTEIN_KINASE_ST"/>
    <property type="match status" value="1"/>
</dbReference>
<dbReference type="InterPro" id="IPR011009">
    <property type="entry name" value="Kinase-like_dom_sf"/>
</dbReference>
<feature type="domain" description="Protein kinase" evidence="1">
    <location>
        <begin position="38"/>
        <end position="294"/>
    </location>
</feature>
<name>A0A1V9ZW66_9STRA</name>
<dbReference type="AlphaFoldDB" id="A0A1V9ZW66"/>
<keyword evidence="2" id="KW-0808">Transferase</keyword>
<dbReference type="GO" id="GO:0004674">
    <property type="term" value="F:protein serine/threonine kinase activity"/>
    <property type="evidence" value="ECO:0007669"/>
    <property type="project" value="TreeGrafter"/>
</dbReference>
<accession>A0A1V9ZW66</accession>
<comment type="caution">
    <text evidence="2">The sequence shown here is derived from an EMBL/GenBank/DDBJ whole genome shotgun (WGS) entry which is preliminary data.</text>
</comment>
<dbReference type="Proteomes" id="UP000243217">
    <property type="component" value="Unassembled WGS sequence"/>
</dbReference>